<protein>
    <submittedName>
        <fullName evidence="1">Uncharacterized protein</fullName>
    </submittedName>
</protein>
<proteinExistence type="predicted"/>
<comment type="caution">
    <text evidence="1">The sequence shown here is derived from an EMBL/GenBank/DDBJ whole genome shotgun (WGS) entry which is preliminary data.</text>
</comment>
<dbReference type="EMBL" id="AHOM02000005">
    <property type="protein sequence ID" value="EJZ42348.1"/>
    <property type="molecule type" value="Genomic_DNA"/>
</dbReference>
<dbReference type="RefSeq" id="WP_008591913.1">
    <property type="nucleotide sequence ID" value="NZ_AHOM02000005.1"/>
</dbReference>
<dbReference type="Proteomes" id="UP000018720">
    <property type="component" value="Unassembled WGS sequence"/>
</dbReference>
<name>A0ABP2RFZ3_9LEPT</name>
<accession>A0ABP2RFZ3</accession>
<gene>
    <name evidence="1" type="ORF">LEP1GSC178_0026</name>
</gene>
<evidence type="ECO:0000313" key="2">
    <source>
        <dbReference type="Proteomes" id="UP000018720"/>
    </source>
</evidence>
<reference evidence="1 2" key="1">
    <citation type="submission" date="2012-08" db="EMBL/GenBank/DDBJ databases">
        <authorList>
            <person name="Harkins D.M."/>
            <person name="Durkin A.S."/>
            <person name="Selengut J.D."/>
            <person name="Sanka R."/>
            <person name="DePew J."/>
            <person name="Purushe J."/>
            <person name="Matthias M.A."/>
            <person name="Vinetz J.M."/>
            <person name="Sutton G.G."/>
            <person name="Nelson W.C."/>
            <person name="Fouts D.E."/>
        </authorList>
    </citation>
    <scope>NUCLEOTIDE SEQUENCE [LARGE SCALE GENOMIC DNA]</scope>
    <source>
        <strain evidence="1 2">MMD4847</strain>
    </source>
</reference>
<sequence>MQGHAITPVQLEILAGIDYSFQQRCIKKLKYTEELPNFLEIIFLENSTNIYSAYIEFSYAHQEYLIRITREERNEKSEKWYSTKLVEEVPLDGINETLFKITNYDPTQNIPSPEVT</sequence>
<evidence type="ECO:0000313" key="1">
    <source>
        <dbReference type="EMBL" id="EJZ42348.1"/>
    </source>
</evidence>
<organism evidence="1 2">
    <name type="scientific">Leptospira licerasiae str. MMD4847</name>
    <dbReference type="NCBI Taxonomy" id="1049971"/>
    <lineage>
        <taxon>Bacteria</taxon>
        <taxon>Pseudomonadati</taxon>
        <taxon>Spirochaetota</taxon>
        <taxon>Spirochaetia</taxon>
        <taxon>Leptospirales</taxon>
        <taxon>Leptospiraceae</taxon>
        <taxon>Leptospira</taxon>
    </lineage>
</organism>
<keyword evidence="2" id="KW-1185">Reference proteome</keyword>